<feature type="coiled-coil region" evidence="1">
    <location>
        <begin position="966"/>
        <end position="1000"/>
    </location>
</feature>
<dbReference type="Proteomes" id="UP001530377">
    <property type="component" value="Unassembled WGS sequence"/>
</dbReference>
<feature type="region of interest" description="Disordered" evidence="2">
    <location>
        <begin position="140"/>
        <end position="188"/>
    </location>
</feature>
<reference evidence="3 4" key="1">
    <citation type="submission" date="2024-10" db="EMBL/GenBank/DDBJ databases">
        <title>Updated reference genomes for cyclostephanoid diatoms.</title>
        <authorList>
            <person name="Roberts W.R."/>
            <person name="Alverson A.J."/>
        </authorList>
    </citation>
    <scope>NUCLEOTIDE SEQUENCE [LARGE SCALE GENOMIC DNA]</scope>
    <source>
        <strain evidence="3 4">AJA228-03</strain>
    </source>
</reference>
<feature type="compositionally biased region" description="Acidic residues" evidence="2">
    <location>
        <begin position="162"/>
        <end position="188"/>
    </location>
</feature>
<dbReference type="EMBL" id="JALLPB020000074">
    <property type="protein sequence ID" value="KAL3822131.1"/>
    <property type="molecule type" value="Genomic_DNA"/>
</dbReference>
<dbReference type="AlphaFoldDB" id="A0ABD3SCK7"/>
<evidence type="ECO:0000256" key="1">
    <source>
        <dbReference type="SAM" id="Coils"/>
    </source>
</evidence>
<feature type="region of interest" description="Disordered" evidence="2">
    <location>
        <begin position="424"/>
        <end position="445"/>
    </location>
</feature>
<keyword evidence="1" id="KW-0175">Coiled coil</keyword>
<sequence length="1056" mass="115950">MRRMPSSSSTTSSRSSASSSRGGSSSSNQPPNPPPSPSEPSPGGDIATGAAGKSPAPPLTTTTTTTTTSSPQQQPQIMSPLASLFCRLMPLVILLYEKICAFALARCHRFVGGGGNRVTVDDDEGGGGYNEVQRELLAERRRTLRRTKSSSRRDPGGGNDVDRDDDNIDEDDNVDGEEVDFDDNIDANDVNGDYDFDDEEYLRVKASPGLTTLLDDALYRAYEAELAPTVLAASRLLSDLIEMKEASALVLRECRWATGVPLGGGMILRFLDDGPNNEGVGTEAVVVGRAVIGDMYVGGGAIVDGNGAPVVNFGDDDEDVIVGGVGGGGGDGSQSDEFSAADAESMHAEDVANWNEYDTIQDFAMQCYLTSREAITRLSTDRLAETANRTLRDAIMKSSEDDATMASNANDDVVSTADGAALPSLSSSSRLSPQSPGQSSSQQQLYSMPMLSFTSPADAGIGRCYDPQPRRDCWESPRLYCPDYYWADDAICQCVRLLRTLSKHRFLALVSAHGFERYFGGGGGGSTKSRPPTERWDAHNRTREQTRWWGSGMRRPAATTILRPPTYASNSPHVFPSIEAMHSLQYLVMELLASSIPARLNQFRAATESNAVVTKRLYLVKCEYRAPLRALWEGCMNLNAAPRIEMVERYLHDYHGVNGTKIGECGSEGFGGEGGAAGKISVGSRKKGGLSSTEVAKKTAIQQQREKLEKLITEKYWQHPAFVEALQLERCCEQLEVEMSKILLPLANLASEIMCEWKGRVRAVTVVNDTNQESYDDDSSRSADDQVRVVLSWQGVPYMRELLRRLKSILRRKPELDESAGIRPLLLDLQGVPRHNQDLTDSSIEMPFFNPQCSNGECTDQWFHLKQFLSEVGKLLELLTIPNIPFLIEERLAGSKGEKSAILDLVEQCKEVWDEEMFEAQYMDWFDMVKRQQELNAGKGWDVPKTVDRNVQDAAPTSLSELSRVIREAEIELSIAMASKDQLERVHKRLEALRADKAARYKVLAQIVFDVGYRELNDGILVESPPDDATINFPKLSLLGVFGEQLTLSGDVLPVG</sequence>
<gene>
    <name evidence="3" type="ORF">ACHAXA_011909</name>
</gene>
<evidence type="ECO:0000313" key="4">
    <source>
        <dbReference type="Proteomes" id="UP001530377"/>
    </source>
</evidence>
<feature type="compositionally biased region" description="Low complexity" evidence="2">
    <location>
        <begin position="1"/>
        <end position="29"/>
    </location>
</feature>
<comment type="caution">
    <text evidence="3">The sequence shown here is derived from an EMBL/GenBank/DDBJ whole genome shotgun (WGS) entry which is preliminary data.</text>
</comment>
<feature type="region of interest" description="Disordered" evidence="2">
    <location>
        <begin position="521"/>
        <end position="540"/>
    </location>
</feature>
<feature type="compositionally biased region" description="Pro residues" evidence="2">
    <location>
        <begin position="30"/>
        <end position="40"/>
    </location>
</feature>
<evidence type="ECO:0000313" key="3">
    <source>
        <dbReference type="EMBL" id="KAL3822131.1"/>
    </source>
</evidence>
<feature type="compositionally biased region" description="Basic and acidic residues" evidence="2">
    <location>
        <begin position="531"/>
        <end position="540"/>
    </location>
</feature>
<protein>
    <submittedName>
        <fullName evidence="3">Uncharacterized protein</fullName>
    </submittedName>
</protein>
<accession>A0ABD3SCK7</accession>
<name>A0ABD3SCK7_9STRA</name>
<proteinExistence type="predicted"/>
<feature type="compositionally biased region" description="Low complexity" evidence="2">
    <location>
        <begin position="60"/>
        <end position="75"/>
    </location>
</feature>
<evidence type="ECO:0000256" key="2">
    <source>
        <dbReference type="SAM" id="MobiDB-lite"/>
    </source>
</evidence>
<feature type="region of interest" description="Disordered" evidence="2">
    <location>
        <begin position="1"/>
        <end position="75"/>
    </location>
</feature>
<organism evidence="3 4">
    <name type="scientific">Cyclostephanos tholiformis</name>
    <dbReference type="NCBI Taxonomy" id="382380"/>
    <lineage>
        <taxon>Eukaryota</taxon>
        <taxon>Sar</taxon>
        <taxon>Stramenopiles</taxon>
        <taxon>Ochrophyta</taxon>
        <taxon>Bacillariophyta</taxon>
        <taxon>Coscinodiscophyceae</taxon>
        <taxon>Thalassiosirophycidae</taxon>
        <taxon>Stephanodiscales</taxon>
        <taxon>Stephanodiscaceae</taxon>
        <taxon>Cyclostephanos</taxon>
    </lineage>
</organism>
<keyword evidence="4" id="KW-1185">Reference proteome</keyword>